<dbReference type="AlphaFoldDB" id="A0A078AS99"/>
<name>A0A078AS99_STYLE</name>
<gene>
    <name evidence="2" type="primary">Contig958.g1049</name>
    <name evidence="2" type="ORF">STYLEM_14415</name>
</gene>
<accession>A0A078AS99</accession>
<sequence length="464" mass="54616">MVTYICKMINMMLELICYSLQQIAMLVLQEYNKELKTLGMSQEIADLCDLYISPEGEQKTFIENFNCFQRFLLEFTSEAVNYYCQLNEFFERKPLPDQQVQLIFQHLLIARFKIIEVIGLLQTDTIIRVKEERTEEIKQEQKETEEVIKNEMNFFKRRESILKLRSLQQSQERMNKLKVDDANKAINESNLNLLASAAAGNINETELPSPVLNKEKSQKILEKLRQRVKQENQIMQLNIKLLGSPKKRHDSQFLRRMIKQVEQEEHDYSGDRNLEQSKYQFKGSHKNTQGQDNIKEIISDMKRNGAVEIQKALNYSHSIKQLHSKNHYGLDSLPKNQGIGISQEKSLRGAPSESNLTLKKIHYVNEYSATGKPQKHSNSNNISINNQLNENNKRQKSHRENLNYKFTNESKMLDNSKLKNFLKNYEKSYEDQEKRRKKQEVYSDDDEKVEFMTLKVKKLSRNKL</sequence>
<dbReference type="Proteomes" id="UP000039865">
    <property type="component" value="Unassembled WGS sequence"/>
</dbReference>
<feature type="region of interest" description="Disordered" evidence="1">
    <location>
        <begin position="369"/>
        <end position="397"/>
    </location>
</feature>
<proteinExistence type="predicted"/>
<reference evidence="2 3" key="1">
    <citation type="submission" date="2014-06" db="EMBL/GenBank/DDBJ databases">
        <authorList>
            <person name="Swart Estienne"/>
        </authorList>
    </citation>
    <scope>NUCLEOTIDE SEQUENCE [LARGE SCALE GENOMIC DNA]</scope>
    <source>
        <strain evidence="2 3">130c</strain>
    </source>
</reference>
<feature type="compositionally biased region" description="Low complexity" evidence="1">
    <location>
        <begin position="377"/>
        <end position="390"/>
    </location>
</feature>
<protein>
    <submittedName>
        <fullName evidence="2">Uncharacterized protein</fullName>
    </submittedName>
</protein>
<dbReference type="InParanoid" id="A0A078AS99"/>
<evidence type="ECO:0000313" key="3">
    <source>
        <dbReference type="Proteomes" id="UP000039865"/>
    </source>
</evidence>
<keyword evidence="3" id="KW-1185">Reference proteome</keyword>
<evidence type="ECO:0000313" key="2">
    <source>
        <dbReference type="EMBL" id="CDW85340.1"/>
    </source>
</evidence>
<evidence type="ECO:0000256" key="1">
    <source>
        <dbReference type="SAM" id="MobiDB-lite"/>
    </source>
</evidence>
<organism evidence="2 3">
    <name type="scientific">Stylonychia lemnae</name>
    <name type="common">Ciliate</name>
    <dbReference type="NCBI Taxonomy" id="5949"/>
    <lineage>
        <taxon>Eukaryota</taxon>
        <taxon>Sar</taxon>
        <taxon>Alveolata</taxon>
        <taxon>Ciliophora</taxon>
        <taxon>Intramacronucleata</taxon>
        <taxon>Spirotrichea</taxon>
        <taxon>Stichotrichia</taxon>
        <taxon>Sporadotrichida</taxon>
        <taxon>Oxytrichidae</taxon>
        <taxon>Stylonychinae</taxon>
        <taxon>Stylonychia</taxon>
    </lineage>
</organism>
<dbReference type="EMBL" id="CCKQ01013649">
    <property type="protein sequence ID" value="CDW85340.1"/>
    <property type="molecule type" value="Genomic_DNA"/>
</dbReference>